<protein>
    <recommendedName>
        <fullName evidence="3">Ubiquitin fusion degradation protein UFD1 N-terminal subdomain 1 domain-containing protein</fullName>
    </recommendedName>
</protein>
<keyword evidence="2" id="KW-0833">Ubl conjugation pathway</keyword>
<reference evidence="4" key="1">
    <citation type="submission" date="2021-01" db="EMBL/GenBank/DDBJ databases">
        <authorList>
            <person name="Corre E."/>
            <person name="Pelletier E."/>
            <person name="Niang G."/>
            <person name="Scheremetjew M."/>
            <person name="Finn R."/>
            <person name="Kale V."/>
            <person name="Holt S."/>
            <person name="Cochrane G."/>
            <person name="Meng A."/>
            <person name="Brown T."/>
            <person name="Cohen L."/>
        </authorList>
    </citation>
    <scope>NUCLEOTIDE SEQUENCE</scope>
    <source>
        <strain evidence="4">379</strain>
    </source>
</reference>
<evidence type="ECO:0000256" key="1">
    <source>
        <dbReference type="ARBA" id="ARBA00006043"/>
    </source>
</evidence>
<dbReference type="Pfam" id="PF03152">
    <property type="entry name" value="UFD1_N1"/>
    <property type="match status" value="1"/>
</dbReference>
<dbReference type="GO" id="GO:0036503">
    <property type="term" value="P:ERAD pathway"/>
    <property type="evidence" value="ECO:0007669"/>
    <property type="project" value="TreeGrafter"/>
</dbReference>
<dbReference type="Gene3D" id="2.40.40.50">
    <property type="entry name" value="Ubiquitin fusion degradation protein UFD1, N-terminal domain"/>
    <property type="match status" value="1"/>
</dbReference>
<proteinExistence type="inferred from homology"/>
<dbReference type="InterPro" id="IPR042299">
    <property type="entry name" value="Ufd1-like_Nn"/>
</dbReference>
<gene>
    <name evidence="4" type="ORF">EHUX00137_LOCUS24557</name>
</gene>
<evidence type="ECO:0000313" key="4">
    <source>
        <dbReference type="EMBL" id="CAE0561042.1"/>
    </source>
</evidence>
<dbReference type="AlphaFoldDB" id="A0A6U8XYS8"/>
<dbReference type="InterPro" id="IPR004854">
    <property type="entry name" value="Ufd1-like"/>
</dbReference>
<dbReference type="PANTHER" id="PTHR12555:SF13">
    <property type="entry name" value="UBIQUITIN RECOGNITION FACTOR IN ER-ASSOCIATED DEGRADATION PROTEIN 1"/>
    <property type="match status" value="1"/>
</dbReference>
<feature type="domain" description="Ubiquitin fusion degradation protein UFD1 N-terminal subdomain 1" evidence="3">
    <location>
        <begin position="3"/>
        <end position="86"/>
    </location>
</feature>
<dbReference type="GO" id="GO:0034098">
    <property type="term" value="C:VCP-NPL4-UFD1 AAA ATPase complex"/>
    <property type="evidence" value="ECO:0007669"/>
    <property type="project" value="TreeGrafter"/>
</dbReference>
<dbReference type="EMBL" id="HBIR01031657">
    <property type="protein sequence ID" value="CAE0561042.1"/>
    <property type="molecule type" value="Transcribed_RNA"/>
</dbReference>
<dbReference type="PANTHER" id="PTHR12555">
    <property type="entry name" value="UBIQUITIN FUSION DEGRADATON PROTEIN 1"/>
    <property type="match status" value="1"/>
</dbReference>
<comment type="similarity">
    <text evidence="1">Belongs to the UFD1 family.</text>
</comment>
<dbReference type="InterPro" id="IPR055417">
    <property type="entry name" value="UFD1_N1"/>
</dbReference>
<sequence>MDNPSLSDGDKVLLPPSTLQEIMARVGEGGMPHPMLFKLEWGGAARHVGVLEFSAPEGSVVVPLWIMRALGASDGDQLQLSSAELPRGTFAKLQPLDDNFVALCGHDAKGSPERPLPA</sequence>
<name>A0A6U8XYS8_EMIHU</name>
<accession>A0A6U8XYS8</accession>
<evidence type="ECO:0000259" key="3">
    <source>
        <dbReference type="Pfam" id="PF03152"/>
    </source>
</evidence>
<dbReference type="GO" id="GO:0031593">
    <property type="term" value="F:polyubiquitin modification-dependent protein binding"/>
    <property type="evidence" value="ECO:0007669"/>
    <property type="project" value="TreeGrafter"/>
</dbReference>
<dbReference type="GO" id="GO:0006511">
    <property type="term" value="P:ubiquitin-dependent protein catabolic process"/>
    <property type="evidence" value="ECO:0007669"/>
    <property type="project" value="InterPro"/>
</dbReference>
<organism evidence="4">
    <name type="scientific">Emiliania huxleyi</name>
    <name type="common">Coccolithophore</name>
    <name type="synonym">Pontosphaera huxleyi</name>
    <dbReference type="NCBI Taxonomy" id="2903"/>
    <lineage>
        <taxon>Eukaryota</taxon>
        <taxon>Haptista</taxon>
        <taxon>Haptophyta</taxon>
        <taxon>Prymnesiophyceae</taxon>
        <taxon>Isochrysidales</taxon>
        <taxon>Noelaerhabdaceae</taxon>
        <taxon>Emiliania</taxon>
    </lineage>
</organism>
<evidence type="ECO:0000256" key="2">
    <source>
        <dbReference type="ARBA" id="ARBA00022786"/>
    </source>
</evidence>